<dbReference type="InterPro" id="IPR032675">
    <property type="entry name" value="LRR_dom_sf"/>
</dbReference>
<dbReference type="SUPFAM" id="SSF52058">
    <property type="entry name" value="L domain-like"/>
    <property type="match status" value="1"/>
</dbReference>
<name>A0ABR2YFH0_9CHLO</name>
<evidence type="ECO:0008006" key="4">
    <source>
        <dbReference type="Google" id="ProtNLM"/>
    </source>
</evidence>
<organism evidence="2 3">
    <name type="scientific">Coccomyxa subellipsoidea</name>
    <dbReference type="NCBI Taxonomy" id="248742"/>
    <lineage>
        <taxon>Eukaryota</taxon>
        <taxon>Viridiplantae</taxon>
        <taxon>Chlorophyta</taxon>
        <taxon>core chlorophytes</taxon>
        <taxon>Trebouxiophyceae</taxon>
        <taxon>Trebouxiophyceae incertae sedis</taxon>
        <taxon>Coccomyxaceae</taxon>
        <taxon>Coccomyxa</taxon>
    </lineage>
</organism>
<comment type="subcellular location">
    <subcellularLocation>
        <location evidence="1">Cytoplasm</location>
        <location evidence="1">Cytoskeleton</location>
        <location evidence="1">Cilium axoneme</location>
    </subcellularLocation>
</comment>
<evidence type="ECO:0000313" key="3">
    <source>
        <dbReference type="Proteomes" id="UP001491310"/>
    </source>
</evidence>
<dbReference type="InterPro" id="IPR052595">
    <property type="entry name" value="LRRC69/RLP"/>
</dbReference>
<reference evidence="2 3" key="1">
    <citation type="journal article" date="2024" name="Nat. Commun.">
        <title>Phylogenomics reveals the evolutionary origins of lichenization in chlorophyte algae.</title>
        <authorList>
            <person name="Puginier C."/>
            <person name="Libourel C."/>
            <person name="Otte J."/>
            <person name="Skaloud P."/>
            <person name="Haon M."/>
            <person name="Grisel S."/>
            <person name="Petersen M."/>
            <person name="Berrin J.G."/>
            <person name="Delaux P.M."/>
            <person name="Dal Grande F."/>
            <person name="Keller J."/>
        </authorList>
    </citation>
    <scope>NUCLEOTIDE SEQUENCE [LARGE SCALE GENOMIC DNA]</scope>
    <source>
        <strain evidence="2 3">SAG 216-7</strain>
    </source>
</reference>
<sequence length="548" mass="59606">MTRSQPGETRTGDLAHGSGVLRDVGTHLDLSKSIGSSLETDCSMTSSRTVACAGDVADELACMEVDDRRQANSSAESMGLQDFPTNVLVNIFAKSCPSPYDRRLLFALSLVCKKFAGVLRQPSELWNVMLLSLPRLQEGPRLASFVAWALPRAAGVKELTVRFTNHHQAMKFQVLVGLFGVSLRTLGLSPGCHGAVPLQQPTINLIGYCTGLERLELTSDGVMTRNLSPLSLLQNLQMLQITSFNDPVRYPIPPAVLTVTSLRELSLRTLGLDLIQDGVSALQELEVLEIVGARGLRIQDGLGQLRSLRELEFNACEMSQDVVAGQPVQSWCPPLSGLVSLTSLSFLSPRNLGLVIPPPISELGALRRLKLLRVASKQFVPLLLPPGFANLGATLTEFVLECADWPAIPQAVFALTQLRLLAIRASGLRKLTAEVAVFGALRRLDLSRNRELDVKDDIPWASMTSLRSLDLSECRHLRVTTGLTGLAELPALKTVSLHGCTAATQAADTALNKLLKALKIARPQRVKVIILRKDVDYTLHDVDDMDVP</sequence>
<dbReference type="EMBL" id="JALJOT010000013">
    <property type="protein sequence ID" value="KAK9904279.1"/>
    <property type="molecule type" value="Genomic_DNA"/>
</dbReference>
<comment type="caution">
    <text evidence="2">The sequence shown here is derived from an EMBL/GenBank/DDBJ whole genome shotgun (WGS) entry which is preliminary data.</text>
</comment>
<dbReference type="PANTHER" id="PTHR48057">
    <property type="entry name" value="LEUCINE-RICH REPEAT SERINE/THREONINE-PROTEIN KINASE 1"/>
    <property type="match status" value="1"/>
</dbReference>
<evidence type="ECO:0000256" key="1">
    <source>
        <dbReference type="ARBA" id="ARBA00004430"/>
    </source>
</evidence>
<dbReference type="Proteomes" id="UP001491310">
    <property type="component" value="Unassembled WGS sequence"/>
</dbReference>
<dbReference type="Gene3D" id="3.80.10.10">
    <property type="entry name" value="Ribonuclease Inhibitor"/>
    <property type="match status" value="1"/>
</dbReference>
<proteinExistence type="predicted"/>
<protein>
    <recommendedName>
        <fullName evidence="4">F-box domain-containing protein</fullName>
    </recommendedName>
</protein>
<gene>
    <name evidence="2" type="ORF">WJX75_008289</name>
</gene>
<keyword evidence="3" id="KW-1185">Reference proteome</keyword>
<accession>A0ABR2YFH0</accession>
<evidence type="ECO:0000313" key="2">
    <source>
        <dbReference type="EMBL" id="KAK9904279.1"/>
    </source>
</evidence>